<feature type="domain" description="EAL" evidence="9">
    <location>
        <begin position="835"/>
        <end position="1089"/>
    </location>
</feature>
<dbReference type="PROSITE" id="PS50839">
    <property type="entry name" value="CHASE"/>
    <property type="match status" value="1"/>
</dbReference>
<feature type="transmembrane region" description="Helical" evidence="7">
    <location>
        <begin position="7"/>
        <end position="27"/>
    </location>
</feature>
<dbReference type="Pfam" id="PF05231">
    <property type="entry name" value="MASE1"/>
    <property type="match status" value="1"/>
</dbReference>
<dbReference type="InterPro" id="IPR052155">
    <property type="entry name" value="Biofilm_reg_signaling"/>
</dbReference>
<evidence type="ECO:0000256" key="1">
    <source>
        <dbReference type="ARBA" id="ARBA00004651"/>
    </source>
</evidence>
<protein>
    <submittedName>
        <fullName evidence="11">Diguanylate cyclase</fullName>
    </submittedName>
</protein>
<dbReference type="GO" id="GO:0071732">
    <property type="term" value="P:cellular response to nitric oxide"/>
    <property type="evidence" value="ECO:0007669"/>
    <property type="project" value="UniProtKB-ARBA"/>
</dbReference>
<keyword evidence="4 7" id="KW-1133">Transmembrane helix</keyword>
<keyword evidence="3 7" id="KW-0812">Transmembrane</keyword>
<dbReference type="EMBL" id="CP025682">
    <property type="protein sequence ID" value="AUN95268.1"/>
    <property type="molecule type" value="Genomic_DNA"/>
</dbReference>
<evidence type="ECO:0000256" key="5">
    <source>
        <dbReference type="ARBA" id="ARBA00023136"/>
    </source>
</evidence>
<evidence type="ECO:0000256" key="6">
    <source>
        <dbReference type="ARBA" id="ARBA00051114"/>
    </source>
</evidence>
<dbReference type="Pfam" id="PF00563">
    <property type="entry name" value="EAL"/>
    <property type="match status" value="1"/>
</dbReference>
<dbReference type="NCBIfam" id="TIGR00254">
    <property type="entry name" value="GGDEF"/>
    <property type="match status" value="1"/>
</dbReference>
<name>A0A2I6S7Q4_9RHOO</name>
<evidence type="ECO:0000256" key="7">
    <source>
        <dbReference type="SAM" id="Phobius"/>
    </source>
</evidence>
<dbReference type="InterPro" id="IPR007895">
    <property type="entry name" value="MASE1"/>
</dbReference>
<reference evidence="11 12" key="1">
    <citation type="submission" date="2018-01" db="EMBL/GenBank/DDBJ databases">
        <authorList>
            <person name="Fu G.-Y."/>
        </authorList>
    </citation>
    <scope>NUCLEOTIDE SEQUENCE [LARGE SCALE GENOMIC DNA]</scope>
    <source>
        <strain evidence="11 12">SY39</strain>
    </source>
</reference>
<dbReference type="Pfam" id="PF00990">
    <property type="entry name" value="GGDEF"/>
    <property type="match status" value="1"/>
</dbReference>
<dbReference type="InterPro" id="IPR042240">
    <property type="entry name" value="CHASE_sf"/>
</dbReference>
<dbReference type="PANTHER" id="PTHR44757">
    <property type="entry name" value="DIGUANYLATE CYCLASE DGCP"/>
    <property type="match status" value="1"/>
</dbReference>
<dbReference type="CDD" id="cd01949">
    <property type="entry name" value="GGDEF"/>
    <property type="match status" value="1"/>
</dbReference>
<dbReference type="InterPro" id="IPR029787">
    <property type="entry name" value="Nucleotide_cyclase"/>
</dbReference>
<feature type="domain" description="CHASE" evidence="8">
    <location>
        <begin position="249"/>
        <end position="426"/>
    </location>
</feature>
<dbReference type="SUPFAM" id="SSF55073">
    <property type="entry name" value="Nucleotide cyclase"/>
    <property type="match status" value="1"/>
</dbReference>
<dbReference type="PROSITE" id="PS50883">
    <property type="entry name" value="EAL"/>
    <property type="match status" value="1"/>
</dbReference>
<dbReference type="SMART" id="SM00267">
    <property type="entry name" value="GGDEF"/>
    <property type="match status" value="1"/>
</dbReference>
<dbReference type="KEGG" id="atw:C0099_10210"/>
<feature type="transmembrane region" description="Helical" evidence="7">
    <location>
        <begin position="186"/>
        <end position="203"/>
    </location>
</feature>
<dbReference type="CDD" id="cd01948">
    <property type="entry name" value="EAL"/>
    <property type="match status" value="1"/>
</dbReference>
<organism evidence="11 12">
    <name type="scientific">Pseudazoarcus pumilus</name>
    <dbReference type="NCBI Taxonomy" id="2067960"/>
    <lineage>
        <taxon>Bacteria</taxon>
        <taxon>Pseudomonadati</taxon>
        <taxon>Pseudomonadota</taxon>
        <taxon>Betaproteobacteria</taxon>
        <taxon>Rhodocyclales</taxon>
        <taxon>Zoogloeaceae</taxon>
        <taxon>Pseudazoarcus</taxon>
    </lineage>
</organism>
<dbReference type="FunFam" id="3.20.20.450:FF:000001">
    <property type="entry name" value="Cyclic di-GMP phosphodiesterase yahA"/>
    <property type="match status" value="1"/>
</dbReference>
<proteinExistence type="predicted"/>
<comment type="subcellular location">
    <subcellularLocation>
        <location evidence="1">Cell membrane</location>
        <topology evidence="1">Multi-pass membrane protein</topology>
    </subcellularLocation>
</comment>
<evidence type="ECO:0000259" key="8">
    <source>
        <dbReference type="PROSITE" id="PS50839"/>
    </source>
</evidence>
<evidence type="ECO:0000256" key="2">
    <source>
        <dbReference type="ARBA" id="ARBA00022475"/>
    </source>
</evidence>
<evidence type="ECO:0000256" key="3">
    <source>
        <dbReference type="ARBA" id="ARBA00022692"/>
    </source>
</evidence>
<dbReference type="PROSITE" id="PS50887">
    <property type="entry name" value="GGDEF"/>
    <property type="match status" value="1"/>
</dbReference>
<dbReference type="GO" id="GO:0071111">
    <property type="term" value="F:cyclic-guanylate-specific phosphodiesterase activity"/>
    <property type="evidence" value="ECO:0007669"/>
    <property type="project" value="UniProtKB-EC"/>
</dbReference>
<dbReference type="Gene3D" id="3.20.20.450">
    <property type="entry name" value="EAL domain"/>
    <property type="match status" value="1"/>
</dbReference>
<keyword evidence="12" id="KW-1185">Reference proteome</keyword>
<evidence type="ECO:0000256" key="4">
    <source>
        <dbReference type="ARBA" id="ARBA00022989"/>
    </source>
</evidence>
<keyword evidence="5 7" id="KW-0472">Membrane</keyword>
<feature type="transmembrane region" description="Helical" evidence="7">
    <location>
        <begin position="152"/>
        <end position="174"/>
    </location>
</feature>
<dbReference type="PANTHER" id="PTHR44757:SF2">
    <property type="entry name" value="BIOFILM ARCHITECTURE MAINTENANCE PROTEIN MBAA"/>
    <property type="match status" value="1"/>
</dbReference>
<evidence type="ECO:0000259" key="9">
    <source>
        <dbReference type="PROSITE" id="PS50883"/>
    </source>
</evidence>
<dbReference type="Proteomes" id="UP000242205">
    <property type="component" value="Chromosome"/>
</dbReference>
<dbReference type="Gene3D" id="3.30.450.350">
    <property type="entry name" value="CHASE domain"/>
    <property type="match status" value="1"/>
</dbReference>
<dbReference type="InterPro" id="IPR000160">
    <property type="entry name" value="GGDEF_dom"/>
</dbReference>
<dbReference type="RefSeq" id="WP_102247317.1">
    <property type="nucleotide sequence ID" value="NZ_CP025682.1"/>
</dbReference>
<dbReference type="InterPro" id="IPR006189">
    <property type="entry name" value="CHASE_dom"/>
</dbReference>
<dbReference type="OrthoDB" id="9813903at2"/>
<sequence length="1098" mass="119712">MHAPKRTLLAIATAYVLTGWIALQFLVPDGYVAPVYPPAGIALGALILYGWRMWPAILVGALITNVVATAHAGGEPGFAVLVSALGATLQALFGAWLAHRLLCFADPLDTPRSIARLLFVVAPVSSLVNASLSVPVLAALGTVAPDEQAFNWLTWWLGDTLGALIALPLMFVFLAQPADLWRPRRAAVAVPLLIVGLLTALAFDRLQRAENLRVETQFERESEHLATLVAKRLDNQIDMLIAIERFAALQPRITREGFRSFVVPLLARHAGTQNFTWNPLVTHEKRAPFEDRVWRTDLAGFRILERDDSAPERTRAAQARSQYLPILYVEPLDDNLAVLGLDPLAIELPARAISETRSRAVPVATEGFVLTQERAAQRGVVLYQAVYGRTELDANARQLRGIVSSAFRMDDALGAALTELPDRRMQLCLVDLAAAQGNRRLSGPEGCERAGWSARTLARNIAIPFAERPWEVRLRAAPGYAEDLRTLTAWAAIIVGVIAAGVLAAFLLMTSGHARRVERLVVQRTRELADASEGLRAQGAALMRAQQIARMGSFEFDTATATLQCSDGLRHLLALPARPELAYADLLDALDATDRPLVDRAVSAARNGGQGITLDCRPMCAPATTLQFVVECENPGGPDERIVGTAQDVTVARQAEADIQQLAHYDALTGLPNRMLWGIRAQAALQGARRHEDALAVLFIDLDHFKTVNDSLGHRSGDALLQSVASRLAGCIRDEDFLARIGGDEFVVLLPRLHDQNDADTVARKMLASMGTPIEIEGHLLQPSMSIGIALFPADGTDADTLLKHADTAMYAAKSAGRNTMRRFVESMNVQAFERLTIENGLRRAIERGEISLHYQPQFDAIDDRAVGVEALARWTSPQLGVVPPDRFIPVAEESGMIHALGELVLLQACQLQRRWQNGPNAHLLVAVNISALQFTGQDFVASVAAILHETGADARRIELEITETALMGHGPEQLERLERLRALGLTLALDDFGTGYSSLGRLNRLPITRLKLDRSFVQHLPSDADSAAIANATLSMARALKLEVIAEGIETEAQKAYLFARGCRLMQGYLYSRPLPEEALEAFLAEAAQRAAADEHI</sequence>
<feature type="domain" description="GGDEF" evidence="10">
    <location>
        <begin position="693"/>
        <end position="826"/>
    </location>
</feature>
<dbReference type="GO" id="GO:0007165">
    <property type="term" value="P:signal transduction"/>
    <property type="evidence" value="ECO:0007669"/>
    <property type="project" value="UniProtKB-ARBA"/>
</dbReference>
<dbReference type="Gene3D" id="3.30.450.20">
    <property type="entry name" value="PAS domain"/>
    <property type="match status" value="1"/>
</dbReference>
<dbReference type="FunFam" id="3.30.70.270:FF:000001">
    <property type="entry name" value="Diguanylate cyclase domain protein"/>
    <property type="match status" value="1"/>
</dbReference>
<dbReference type="Gene3D" id="3.30.70.270">
    <property type="match status" value="1"/>
</dbReference>
<comment type="catalytic activity">
    <reaction evidence="6">
        <text>3',3'-c-di-GMP + H2O = 5'-phosphoguanylyl(3'-&gt;5')guanosine + H(+)</text>
        <dbReference type="Rhea" id="RHEA:24902"/>
        <dbReference type="ChEBI" id="CHEBI:15377"/>
        <dbReference type="ChEBI" id="CHEBI:15378"/>
        <dbReference type="ChEBI" id="CHEBI:58754"/>
        <dbReference type="ChEBI" id="CHEBI:58805"/>
        <dbReference type="EC" id="3.1.4.52"/>
    </reaction>
    <physiologicalReaction direction="left-to-right" evidence="6">
        <dbReference type="Rhea" id="RHEA:24903"/>
    </physiologicalReaction>
</comment>
<dbReference type="SMART" id="SM00052">
    <property type="entry name" value="EAL"/>
    <property type="match status" value="1"/>
</dbReference>
<dbReference type="InterPro" id="IPR001633">
    <property type="entry name" value="EAL_dom"/>
</dbReference>
<dbReference type="GO" id="GO:0005886">
    <property type="term" value="C:plasma membrane"/>
    <property type="evidence" value="ECO:0007669"/>
    <property type="project" value="UniProtKB-SubCell"/>
</dbReference>
<keyword evidence="2" id="KW-1003">Cell membrane</keyword>
<feature type="transmembrane region" description="Helical" evidence="7">
    <location>
        <begin position="78"/>
        <end position="97"/>
    </location>
</feature>
<dbReference type="SUPFAM" id="SSF141868">
    <property type="entry name" value="EAL domain-like"/>
    <property type="match status" value="1"/>
</dbReference>
<accession>A0A2I6S7Q4</accession>
<dbReference type="InterPro" id="IPR035919">
    <property type="entry name" value="EAL_sf"/>
</dbReference>
<gene>
    <name evidence="11" type="ORF">C0099_10210</name>
</gene>
<dbReference type="Pfam" id="PF03924">
    <property type="entry name" value="CHASE"/>
    <property type="match status" value="1"/>
</dbReference>
<feature type="transmembrane region" description="Helical" evidence="7">
    <location>
        <begin position="487"/>
        <end position="509"/>
    </location>
</feature>
<feature type="transmembrane region" description="Helical" evidence="7">
    <location>
        <begin position="117"/>
        <end position="140"/>
    </location>
</feature>
<evidence type="ECO:0000259" key="10">
    <source>
        <dbReference type="PROSITE" id="PS50887"/>
    </source>
</evidence>
<dbReference type="AlphaFoldDB" id="A0A2I6S7Q4"/>
<evidence type="ECO:0000313" key="11">
    <source>
        <dbReference type="EMBL" id="AUN95268.1"/>
    </source>
</evidence>
<dbReference type="InterPro" id="IPR043128">
    <property type="entry name" value="Rev_trsase/Diguanyl_cyclase"/>
</dbReference>
<dbReference type="SMART" id="SM01079">
    <property type="entry name" value="CHASE"/>
    <property type="match status" value="1"/>
</dbReference>
<evidence type="ECO:0000313" key="12">
    <source>
        <dbReference type="Proteomes" id="UP000242205"/>
    </source>
</evidence>